<dbReference type="PANTHER" id="PTHR43390">
    <property type="entry name" value="SIGNAL PEPTIDASE I"/>
    <property type="match status" value="1"/>
</dbReference>
<dbReference type="EMBL" id="AZAN01000001">
    <property type="protein sequence ID" value="ETA71078.1"/>
    <property type="molecule type" value="Genomic_DNA"/>
</dbReference>
<keyword evidence="4" id="KW-0378">Hydrolase</keyword>
<evidence type="ECO:0000313" key="8">
    <source>
        <dbReference type="EMBL" id="ETA71078.1"/>
    </source>
</evidence>
<feature type="domain" description="Peptidase S26" evidence="7">
    <location>
        <begin position="27"/>
        <end position="109"/>
    </location>
</feature>
<dbReference type="GO" id="GO:0006465">
    <property type="term" value="P:signal peptide processing"/>
    <property type="evidence" value="ECO:0007669"/>
    <property type="project" value="InterPro"/>
</dbReference>
<dbReference type="InterPro" id="IPR019533">
    <property type="entry name" value="Peptidase_S26"/>
</dbReference>
<sequence>MQGTWMSILIATSITVPALAIGWYAVWVLRRRLVVVDVHGASMEPTLRQGDRVLVRRIPAESVRTGDIVVIERSGAGAAAEQPLQLDRLDRRRDWAIKRAAAVAGDPVPASVAAAAGVTPGTAVPAGFLVVLGDNPSRSADSRVWGYLPTERLLGVVRRRLDGR</sequence>
<proteinExistence type="inferred from homology"/>
<dbReference type="HOGENOM" id="CLU_028723_10_0_11"/>
<evidence type="ECO:0000256" key="2">
    <source>
        <dbReference type="ARBA" id="ARBA00009370"/>
    </source>
</evidence>
<feature type="domain" description="Peptidase S26" evidence="7">
    <location>
        <begin position="118"/>
        <end position="158"/>
    </location>
</feature>
<dbReference type="Proteomes" id="UP000019485">
    <property type="component" value="Unassembled WGS sequence"/>
</dbReference>
<evidence type="ECO:0000313" key="9">
    <source>
        <dbReference type="Proteomes" id="UP000019485"/>
    </source>
</evidence>
<dbReference type="PANTHER" id="PTHR43390:SF1">
    <property type="entry name" value="CHLOROPLAST PROCESSING PEPTIDASE"/>
    <property type="match status" value="1"/>
</dbReference>
<keyword evidence="6" id="KW-0812">Transmembrane</keyword>
<dbReference type="InterPro" id="IPR036286">
    <property type="entry name" value="LexA/Signal_pep-like_sf"/>
</dbReference>
<keyword evidence="6" id="KW-0472">Membrane</keyword>
<name>W9DZ51_9ACTN</name>
<protein>
    <submittedName>
        <fullName evidence="8">Putative transcriptional regulator</fullName>
    </submittedName>
</protein>
<dbReference type="Gene3D" id="2.10.109.10">
    <property type="entry name" value="Umud Fragment, subunit A"/>
    <property type="match status" value="1"/>
</dbReference>
<keyword evidence="6" id="KW-1133">Transmembrane helix</keyword>
<evidence type="ECO:0000256" key="4">
    <source>
        <dbReference type="ARBA" id="ARBA00022801"/>
    </source>
</evidence>
<evidence type="ECO:0000259" key="7">
    <source>
        <dbReference type="Pfam" id="PF10502"/>
    </source>
</evidence>
<evidence type="ECO:0000256" key="6">
    <source>
        <dbReference type="SAM" id="Phobius"/>
    </source>
</evidence>
<dbReference type="SUPFAM" id="SSF51306">
    <property type="entry name" value="LexA/Signal peptidase"/>
    <property type="match status" value="1"/>
</dbReference>
<keyword evidence="3" id="KW-0645">Protease</keyword>
<evidence type="ECO:0000256" key="3">
    <source>
        <dbReference type="ARBA" id="ARBA00022670"/>
    </source>
</evidence>
<keyword evidence="9" id="KW-1185">Reference proteome</keyword>
<dbReference type="AlphaFoldDB" id="W9DZ51"/>
<comment type="subcellular location">
    <subcellularLocation>
        <location evidence="1">Cell membrane</location>
        <topology evidence="1">Single-pass type II membrane protein</topology>
    </subcellularLocation>
</comment>
<dbReference type="InterPro" id="IPR019756">
    <property type="entry name" value="Pept_S26A_signal_pept_1_Ser-AS"/>
</dbReference>
<dbReference type="InterPro" id="IPR000223">
    <property type="entry name" value="Pept_S26A_signal_pept_1"/>
</dbReference>
<feature type="active site" evidence="5">
    <location>
        <position position="98"/>
    </location>
</feature>
<dbReference type="CDD" id="cd06530">
    <property type="entry name" value="S26_SPase_I"/>
    <property type="match status" value="1"/>
</dbReference>
<dbReference type="PRINTS" id="PR00727">
    <property type="entry name" value="LEADERPTASE"/>
</dbReference>
<accession>W9DZ51</accession>
<comment type="caution">
    <text evidence="8">The sequence shown here is derived from an EMBL/GenBank/DDBJ whole genome shotgun (WGS) entry which is preliminary data.</text>
</comment>
<feature type="active site" evidence="5">
    <location>
        <position position="42"/>
    </location>
</feature>
<dbReference type="GO" id="GO:0004252">
    <property type="term" value="F:serine-type endopeptidase activity"/>
    <property type="evidence" value="ECO:0007669"/>
    <property type="project" value="InterPro"/>
</dbReference>
<dbReference type="Pfam" id="PF10502">
    <property type="entry name" value="Peptidase_S26"/>
    <property type="match status" value="2"/>
</dbReference>
<feature type="transmembrane region" description="Helical" evidence="6">
    <location>
        <begin position="6"/>
        <end position="29"/>
    </location>
</feature>
<dbReference type="GO" id="GO:0005886">
    <property type="term" value="C:plasma membrane"/>
    <property type="evidence" value="ECO:0007669"/>
    <property type="project" value="UniProtKB-SubCell"/>
</dbReference>
<reference evidence="8 9" key="1">
    <citation type="submission" date="2013-08" db="EMBL/GenBank/DDBJ databases">
        <authorList>
            <consortium name="DOE Joint Genome Institute"/>
            <person name="Eisen J."/>
            <person name="Huntemann M."/>
            <person name="Han J."/>
            <person name="Chen A."/>
            <person name="Kyrpides N."/>
            <person name="Mavromatis K."/>
            <person name="Markowitz V."/>
            <person name="Palaniappan K."/>
            <person name="Ivanova N."/>
            <person name="Schaumberg A."/>
            <person name="Pati A."/>
            <person name="Liolios K."/>
            <person name="Nordberg H.P."/>
            <person name="Cantor M.N."/>
            <person name="Hua S.X."/>
            <person name="Woyke T."/>
        </authorList>
    </citation>
    <scope>NUCLEOTIDE SEQUENCE [LARGE SCALE GENOMIC DNA]</scope>
    <source>
        <strain evidence="8 9">DSM 44927</strain>
    </source>
</reference>
<dbReference type="PROSITE" id="PS00501">
    <property type="entry name" value="SPASE_I_1"/>
    <property type="match status" value="1"/>
</dbReference>
<gene>
    <name evidence="8" type="ORF">ActroDRAFT_0100</name>
</gene>
<evidence type="ECO:0000256" key="5">
    <source>
        <dbReference type="PIRSR" id="PIRSR600223-1"/>
    </source>
</evidence>
<comment type="similarity">
    <text evidence="2">Belongs to the peptidase S26 family.</text>
</comment>
<evidence type="ECO:0000256" key="1">
    <source>
        <dbReference type="ARBA" id="ARBA00004401"/>
    </source>
</evidence>
<organism evidence="8 9">
    <name type="scientific">Actinospica robiniae DSM 44927</name>
    <dbReference type="NCBI Taxonomy" id="479430"/>
    <lineage>
        <taxon>Bacteria</taxon>
        <taxon>Bacillati</taxon>
        <taxon>Actinomycetota</taxon>
        <taxon>Actinomycetes</taxon>
        <taxon>Catenulisporales</taxon>
        <taxon>Actinospicaceae</taxon>
        <taxon>Actinospica</taxon>
    </lineage>
</organism>